<keyword evidence="4" id="KW-1185">Reference proteome</keyword>
<evidence type="ECO:0000259" key="2">
    <source>
        <dbReference type="PROSITE" id="PS50110"/>
    </source>
</evidence>
<dbReference type="InterPro" id="IPR052893">
    <property type="entry name" value="TCS_response_regulator"/>
</dbReference>
<keyword evidence="1" id="KW-0597">Phosphoprotein</keyword>
<protein>
    <submittedName>
        <fullName evidence="3">Response regulator</fullName>
    </submittedName>
</protein>
<dbReference type="PROSITE" id="PS50110">
    <property type="entry name" value="RESPONSE_REGULATORY"/>
    <property type="match status" value="1"/>
</dbReference>
<organism evidence="3 4">
    <name type="scientific">Niabella ginsengisoli</name>
    <dbReference type="NCBI Taxonomy" id="522298"/>
    <lineage>
        <taxon>Bacteria</taxon>
        <taxon>Pseudomonadati</taxon>
        <taxon>Bacteroidota</taxon>
        <taxon>Chitinophagia</taxon>
        <taxon>Chitinophagales</taxon>
        <taxon>Chitinophagaceae</taxon>
        <taxon>Niabella</taxon>
    </lineage>
</organism>
<dbReference type="Gene3D" id="3.40.50.2300">
    <property type="match status" value="1"/>
</dbReference>
<feature type="modified residue" description="4-aspartylphosphate" evidence="1">
    <location>
        <position position="82"/>
    </location>
</feature>
<gene>
    <name evidence="3" type="ORF">MKP09_20710</name>
</gene>
<dbReference type="Pfam" id="PF00072">
    <property type="entry name" value="Response_reg"/>
    <property type="match status" value="1"/>
</dbReference>
<dbReference type="InterPro" id="IPR001789">
    <property type="entry name" value="Sig_transdc_resp-reg_receiver"/>
</dbReference>
<sequence>MYVEKICRISVESEIMHSKNYPRYFLIIIDDSAFDRKINSIVADRTKLFKQIVTFSSAEDALDFLTENRSNAEVFPQVLLLDIQMPGLDGFEFIVEYERFPDYFKEQSHIIMLSSTDDLRDITRAESNKNVITLLKKPLQFEQFSALIKELHTF</sequence>
<comment type="caution">
    <text evidence="3">The sequence shown here is derived from an EMBL/GenBank/DDBJ whole genome shotgun (WGS) entry which is preliminary data.</text>
</comment>
<dbReference type="RefSeq" id="WP_240832175.1">
    <property type="nucleotide sequence ID" value="NZ_JAKWBL010000004.1"/>
</dbReference>
<dbReference type="SUPFAM" id="SSF52172">
    <property type="entry name" value="CheY-like"/>
    <property type="match status" value="1"/>
</dbReference>
<proteinExistence type="predicted"/>
<name>A0ABS9SP78_9BACT</name>
<dbReference type="Proteomes" id="UP001202248">
    <property type="component" value="Unassembled WGS sequence"/>
</dbReference>
<dbReference type="PANTHER" id="PTHR44520">
    <property type="entry name" value="RESPONSE REGULATOR RCP1-RELATED"/>
    <property type="match status" value="1"/>
</dbReference>
<evidence type="ECO:0000313" key="3">
    <source>
        <dbReference type="EMBL" id="MCH5600165.1"/>
    </source>
</evidence>
<dbReference type="EMBL" id="JAKWBL010000004">
    <property type="protein sequence ID" value="MCH5600165.1"/>
    <property type="molecule type" value="Genomic_DNA"/>
</dbReference>
<reference evidence="3 4" key="1">
    <citation type="submission" date="2022-02" db="EMBL/GenBank/DDBJ databases">
        <authorList>
            <person name="Min J."/>
        </authorList>
    </citation>
    <scope>NUCLEOTIDE SEQUENCE [LARGE SCALE GENOMIC DNA]</scope>
    <source>
        <strain evidence="3 4">GR10-1</strain>
    </source>
</reference>
<dbReference type="SMART" id="SM00448">
    <property type="entry name" value="REC"/>
    <property type="match status" value="1"/>
</dbReference>
<evidence type="ECO:0000256" key="1">
    <source>
        <dbReference type="PROSITE-ProRule" id="PRU00169"/>
    </source>
</evidence>
<feature type="domain" description="Response regulatory" evidence="2">
    <location>
        <begin position="25"/>
        <end position="152"/>
    </location>
</feature>
<evidence type="ECO:0000313" key="4">
    <source>
        <dbReference type="Proteomes" id="UP001202248"/>
    </source>
</evidence>
<dbReference type="PANTHER" id="PTHR44520:SF2">
    <property type="entry name" value="RESPONSE REGULATOR RCP1"/>
    <property type="match status" value="1"/>
</dbReference>
<accession>A0ABS9SP78</accession>
<dbReference type="InterPro" id="IPR011006">
    <property type="entry name" value="CheY-like_superfamily"/>
</dbReference>